<sequence length="424" mass="45870">MDYTHGRSRGRPYSRCLPCIVLCGMMAMVAVVVIGLITYIDYRGDLVRWPWGDYRVQKEYPPSGYPGAPDLDEQVAMGSGNVREELVVQEGQLHVRSDIFSRRHAKREDGEAAELAAAGEKPTPPFKIPPIKLPKLPVPTEIIDLPTEIPTHIPDIISAIPLPTDAVDVLPTDPGDIIGDLPGIPSTISIPPLPTITIPPIPTIPPLPTITVPVPVPTTTSPPLLLPDLTKIPEQILGTLHGVIDKLSADPDTPGFSRYILKLIKKLIDRLGGGGGKKPKPTTSLPTSVVPTVTVTTLTTVTTSLPSNSWLPPWPTGGPPPVGSLPPSFTPKRSFHATEKKSEAGDREPLSDEKRKQLMALVRKEVLARIEWDDPIGGLITLPLAMAAFEGIYRVAEAWKGTDDEAERERLLGLLVIVPDEDDA</sequence>
<accession>A0ABR3Y6T5</accession>
<keyword evidence="2" id="KW-0812">Transmembrane</keyword>
<dbReference type="Proteomes" id="UP001583177">
    <property type="component" value="Unassembled WGS sequence"/>
</dbReference>
<protein>
    <submittedName>
        <fullName evidence="3">Uncharacterized protein</fullName>
    </submittedName>
</protein>
<dbReference type="EMBL" id="JAWRVE010000001">
    <property type="protein sequence ID" value="KAL1884011.1"/>
    <property type="molecule type" value="Genomic_DNA"/>
</dbReference>
<evidence type="ECO:0000256" key="2">
    <source>
        <dbReference type="SAM" id="Phobius"/>
    </source>
</evidence>
<name>A0ABR3Y6T5_9PEZI</name>
<organism evidence="3 4">
    <name type="scientific">Diaporthe australafricana</name>
    <dbReference type="NCBI Taxonomy" id="127596"/>
    <lineage>
        <taxon>Eukaryota</taxon>
        <taxon>Fungi</taxon>
        <taxon>Dikarya</taxon>
        <taxon>Ascomycota</taxon>
        <taxon>Pezizomycotina</taxon>
        <taxon>Sordariomycetes</taxon>
        <taxon>Sordariomycetidae</taxon>
        <taxon>Diaporthales</taxon>
        <taxon>Diaporthaceae</taxon>
        <taxon>Diaporthe</taxon>
    </lineage>
</organism>
<keyword evidence="2" id="KW-1133">Transmembrane helix</keyword>
<feature type="region of interest" description="Disordered" evidence="1">
    <location>
        <begin position="309"/>
        <end position="352"/>
    </location>
</feature>
<proteinExistence type="predicted"/>
<comment type="caution">
    <text evidence="3">The sequence shown here is derived from an EMBL/GenBank/DDBJ whole genome shotgun (WGS) entry which is preliminary data.</text>
</comment>
<evidence type="ECO:0000313" key="3">
    <source>
        <dbReference type="EMBL" id="KAL1884011.1"/>
    </source>
</evidence>
<evidence type="ECO:0000313" key="4">
    <source>
        <dbReference type="Proteomes" id="UP001583177"/>
    </source>
</evidence>
<feature type="compositionally biased region" description="Basic and acidic residues" evidence="1">
    <location>
        <begin position="336"/>
        <end position="352"/>
    </location>
</feature>
<feature type="compositionally biased region" description="Pro residues" evidence="1">
    <location>
        <begin position="312"/>
        <end position="324"/>
    </location>
</feature>
<reference evidence="3 4" key="1">
    <citation type="journal article" date="2024" name="IMA Fungus">
        <title>IMA Genome - F19 : A genome assembly and annotation guide to empower mycologists, including annotated draft genome sequences of Ceratocystis pirilliformis, Diaporthe australafricana, Fusarium ophioides, Paecilomyces lecythidis, and Sporothrix stenoceras.</title>
        <authorList>
            <person name="Aylward J."/>
            <person name="Wilson A.M."/>
            <person name="Visagie C.M."/>
            <person name="Spraker J."/>
            <person name="Barnes I."/>
            <person name="Buitendag C."/>
            <person name="Ceriani C."/>
            <person name="Del Mar Angel L."/>
            <person name="du Plessis D."/>
            <person name="Fuchs T."/>
            <person name="Gasser K."/>
            <person name="Kramer D."/>
            <person name="Li W."/>
            <person name="Munsamy K."/>
            <person name="Piso A."/>
            <person name="Price J.L."/>
            <person name="Sonnekus B."/>
            <person name="Thomas C."/>
            <person name="van der Nest A."/>
            <person name="van Dijk A."/>
            <person name="van Heerden A."/>
            <person name="van Vuuren N."/>
            <person name="Yilmaz N."/>
            <person name="Duong T.A."/>
            <person name="van der Merwe N.A."/>
            <person name="Wingfield M.J."/>
            <person name="Wingfield B.D."/>
        </authorList>
    </citation>
    <scope>NUCLEOTIDE SEQUENCE [LARGE SCALE GENOMIC DNA]</scope>
    <source>
        <strain evidence="3 4">CMW 18300</strain>
    </source>
</reference>
<evidence type="ECO:0000256" key="1">
    <source>
        <dbReference type="SAM" id="MobiDB-lite"/>
    </source>
</evidence>
<feature type="transmembrane region" description="Helical" evidence="2">
    <location>
        <begin position="16"/>
        <end position="40"/>
    </location>
</feature>
<keyword evidence="4" id="KW-1185">Reference proteome</keyword>
<gene>
    <name evidence="3" type="ORF">Daus18300_000120</name>
</gene>
<keyword evidence="2" id="KW-0472">Membrane</keyword>